<keyword evidence="6" id="KW-1185">Reference proteome</keyword>
<evidence type="ECO:0000256" key="3">
    <source>
        <dbReference type="SAM" id="MobiDB-lite"/>
    </source>
</evidence>
<gene>
    <name evidence="5" type="ORF">K431DRAFT_4979</name>
</gene>
<feature type="region of interest" description="Disordered" evidence="3">
    <location>
        <begin position="1"/>
        <end position="50"/>
    </location>
</feature>
<dbReference type="PANTHER" id="PTHR47256:SF1">
    <property type="entry name" value="ZN(II)2CYS6 TRANSCRIPTION FACTOR (EUROFUNG)"/>
    <property type="match status" value="1"/>
</dbReference>
<dbReference type="Gene3D" id="4.10.240.10">
    <property type="entry name" value="Zn(2)-C6 fungal-type DNA-binding domain"/>
    <property type="match status" value="1"/>
</dbReference>
<dbReference type="InterPro" id="IPR053187">
    <property type="entry name" value="Notoamide_regulator"/>
</dbReference>
<keyword evidence="2" id="KW-0175">Coiled coil</keyword>
<feature type="compositionally biased region" description="Polar residues" evidence="3">
    <location>
        <begin position="255"/>
        <end position="272"/>
    </location>
</feature>
<dbReference type="PROSITE" id="PS50048">
    <property type="entry name" value="ZN2_CY6_FUNGAL_2"/>
    <property type="match status" value="1"/>
</dbReference>
<evidence type="ECO:0000256" key="2">
    <source>
        <dbReference type="SAM" id="Coils"/>
    </source>
</evidence>
<dbReference type="EMBL" id="MU003765">
    <property type="protein sequence ID" value="KAF2726255.1"/>
    <property type="molecule type" value="Genomic_DNA"/>
</dbReference>
<feature type="compositionally biased region" description="Low complexity" evidence="3">
    <location>
        <begin position="10"/>
        <end position="48"/>
    </location>
</feature>
<dbReference type="Pfam" id="PF00172">
    <property type="entry name" value="Zn_clus"/>
    <property type="match status" value="1"/>
</dbReference>
<dbReference type="PROSITE" id="PS00463">
    <property type="entry name" value="ZN2_CY6_FUNGAL_1"/>
    <property type="match status" value="1"/>
</dbReference>
<dbReference type="SUPFAM" id="SSF57701">
    <property type="entry name" value="Zn2/Cys6 DNA-binding domain"/>
    <property type="match status" value="1"/>
</dbReference>
<protein>
    <recommendedName>
        <fullName evidence="4">Zn(2)-C6 fungal-type domain-containing protein</fullName>
    </recommendedName>
</protein>
<evidence type="ECO:0000313" key="5">
    <source>
        <dbReference type="EMBL" id="KAF2726255.1"/>
    </source>
</evidence>
<name>A0A9P4UVJ7_9PEZI</name>
<organism evidence="5 6">
    <name type="scientific">Polychaeton citri CBS 116435</name>
    <dbReference type="NCBI Taxonomy" id="1314669"/>
    <lineage>
        <taxon>Eukaryota</taxon>
        <taxon>Fungi</taxon>
        <taxon>Dikarya</taxon>
        <taxon>Ascomycota</taxon>
        <taxon>Pezizomycotina</taxon>
        <taxon>Dothideomycetes</taxon>
        <taxon>Dothideomycetidae</taxon>
        <taxon>Capnodiales</taxon>
        <taxon>Capnodiaceae</taxon>
        <taxon>Polychaeton</taxon>
    </lineage>
</organism>
<evidence type="ECO:0000259" key="4">
    <source>
        <dbReference type="PROSITE" id="PS50048"/>
    </source>
</evidence>
<feature type="domain" description="Zn(2)-C6 fungal-type" evidence="4">
    <location>
        <begin position="58"/>
        <end position="88"/>
    </location>
</feature>
<dbReference type="OrthoDB" id="10261408at2759"/>
<dbReference type="SMART" id="SM00066">
    <property type="entry name" value="GAL4"/>
    <property type="match status" value="1"/>
</dbReference>
<dbReference type="PANTHER" id="PTHR47256">
    <property type="entry name" value="ZN(II)2CYS6 TRANSCRIPTION FACTOR (EUROFUNG)-RELATED"/>
    <property type="match status" value="1"/>
</dbReference>
<dbReference type="GO" id="GO:0000981">
    <property type="term" value="F:DNA-binding transcription factor activity, RNA polymerase II-specific"/>
    <property type="evidence" value="ECO:0007669"/>
    <property type="project" value="InterPro"/>
</dbReference>
<dbReference type="GO" id="GO:0008270">
    <property type="term" value="F:zinc ion binding"/>
    <property type="evidence" value="ECO:0007669"/>
    <property type="project" value="InterPro"/>
</dbReference>
<reference evidence="5" key="1">
    <citation type="journal article" date="2020" name="Stud. Mycol.">
        <title>101 Dothideomycetes genomes: a test case for predicting lifestyles and emergence of pathogens.</title>
        <authorList>
            <person name="Haridas S."/>
            <person name="Albert R."/>
            <person name="Binder M."/>
            <person name="Bloem J."/>
            <person name="Labutti K."/>
            <person name="Salamov A."/>
            <person name="Andreopoulos B."/>
            <person name="Baker S."/>
            <person name="Barry K."/>
            <person name="Bills G."/>
            <person name="Bluhm B."/>
            <person name="Cannon C."/>
            <person name="Castanera R."/>
            <person name="Culley D."/>
            <person name="Daum C."/>
            <person name="Ezra D."/>
            <person name="Gonzalez J."/>
            <person name="Henrissat B."/>
            <person name="Kuo A."/>
            <person name="Liang C."/>
            <person name="Lipzen A."/>
            <person name="Lutzoni F."/>
            <person name="Magnuson J."/>
            <person name="Mondo S."/>
            <person name="Nolan M."/>
            <person name="Ohm R."/>
            <person name="Pangilinan J."/>
            <person name="Park H.-J."/>
            <person name="Ramirez L."/>
            <person name="Alfaro M."/>
            <person name="Sun H."/>
            <person name="Tritt A."/>
            <person name="Yoshinaga Y."/>
            <person name="Zwiers L.-H."/>
            <person name="Turgeon B."/>
            <person name="Goodwin S."/>
            <person name="Spatafora J."/>
            <person name="Crous P."/>
            <person name="Grigoriev I."/>
        </authorList>
    </citation>
    <scope>NUCLEOTIDE SEQUENCE</scope>
    <source>
        <strain evidence="5">CBS 116435</strain>
    </source>
</reference>
<feature type="compositionally biased region" description="Low complexity" evidence="3">
    <location>
        <begin position="211"/>
        <end position="222"/>
    </location>
</feature>
<evidence type="ECO:0000256" key="1">
    <source>
        <dbReference type="ARBA" id="ARBA00023242"/>
    </source>
</evidence>
<accession>A0A9P4UVJ7</accession>
<dbReference type="Proteomes" id="UP000799441">
    <property type="component" value="Unassembled WGS sequence"/>
</dbReference>
<dbReference type="CDD" id="cd00067">
    <property type="entry name" value="GAL4"/>
    <property type="match status" value="1"/>
</dbReference>
<keyword evidence="1" id="KW-0539">Nucleus</keyword>
<feature type="region of interest" description="Disordered" evidence="3">
    <location>
        <begin position="199"/>
        <end position="278"/>
    </location>
</feature>
<sequence length="278" mass="29453">MSGRPLLAANSSSSGDPTSSSSVSPNQSSRNPSTATPSSSSSSTATAARPKRTLIESACGACRRRKSRCDGIRPACSRCIALKTDCAYQTEDGESRWSALKRKNTELSGKATELESERDELRELVSQLQARPEYEAQEILDRIRRCSQYHEVFDIVRDLRAGPLMVHASAAAKAGAQGIRAAGRGVIVGPHGSGIASAQNPSPIPQGMGLGAAAPSGPPAQHQPEENRLPPLRMVLAEGQLADGVESRDVRSASLGPTTQNPSRSQTPYNSLRSEHTV</sequence>
<dbReference type="InterPro" id="IPR001138">
    <property type="entry name" value="Zn2Cys6_DnaBD"/>
</dbReference>
<evidence type="ECO:0000313" key="6">
    <source>
        <dbReference type="Proteomes" id="UP000799441"/>
    </source>
</evidence>
<proteinExistence type="predicted"/>
<dbReference type="AlphaFoldDB" id="A0A9P4UVJ7"/>
<dbReference type="InterPro" id="IPR036864">
    <property type="entry name" value="Zn2-C6_fun-type_DNA-bd_sf"/>
</dbReference>
<feature type="coiled-coil region" evidence="2">
    <location>
        <begin position="104"/>
        <end position="131"/>
    </location>
</feature>
<comment type="caution">
    <text evidence="5">The sequence shown here is derived from an EMBL/GenBank/DDBJ whole genome shotgun (WGS) entry which is preliminary data.</text>
</comment>